<dbReference type="EMBL" id="BAABHK010000024">
    <property type="protein sequence ID" value="GAA4638846.1"/>
    <property type="molecule type" value="Genomic_DNA"/>
</dbReference>
<dbReference type="PANTHER" id="PTHR43464:SF19">
    <property type="entry name" value="UBIQUINONE BIOSYNTHESIS O-METHYLTRANSFERASE, MITOCHONDRIAL"/>
    <property type="match status" value="1"/>
</dbReference>
<accession>A0ABP8USP0</accession>
<keyword evidence="2" id="KW-0808">Transferase</keyword>
<evidence type="ECO:0000256" key="1">
    <source>
        <dbReference type="ARBA" id="ARBA00022603"/>
    </source>
</evidence>
<sequence length="201" mass="21912">MVWGSAGYGEDAEALVRQYEALSFEGVHADVLHLVPRRRSLVLDVGAGSGRDAAALSRLGHTVVAVEPTLELRARAERLHSGCYISWLDDALPDLSALSSQESSFDLVLLSAVWMHLDGTERPRAMQRITSLLAPRGRVIMTLRHGPIPPNRRMFDVPLGETIALAETTGLRVVHCSTADDRLGRQDVQWDCLGLAVGPDV</sequence>
<dbReference type="SUPFAM" id="SSF53335">
    <property type="entry name" value="S-adenosyl-L-methionine-dependent methyltransferases"/>
    <property type="match status" value="1"/>
</dbReference>
<evidence type="ECO:0000313" key="5">
    <source>
        <dbReference type="EMBL" id="GAA4638846.1"/>
    </source>
</evidence>
<evidence type="ECO:0000256" key="2">
    <source>
        <dbReference type="ARBA" id="ARBA00022679"/>
    </source>
</evidence>
<protein>
    <recommendedName>
        <fullName evidence="4">Methyltransferase type 11 domain-containing protein</fullName>
    </recommendedName>
</protein>
<name>A0ABP8USP0_9ACTN</name>
<dbReference type="Proteomes" id="UP001501442">
    <property type="component" value="Unassembled WGS sequence"/>
</dbReference>
<evidence type="ECO:0000313" key="6">
    <source>
        <dbReference type="Proteomes" id="UP001501442"/>
    </source>
</evidence>
<dbReference type="InterPro" id="IPR013216">
    <property type="entry name" value="Methyltransf_11"/>
</dbReference>
<dbReference type="RefSeq" id="WP_345442410.1">
    <property type="nucleotide sequence ID" value="NZ_BAABHK010000024.1"/>
</dbReference>
<reference evidence="6" key="1">
    <citation type="journal article" date="2019" name="Int. J. Syst. Evol. Microbiol.">
        <title>The Global Catalogue of Microorganisms (GCM) 10K type strain sequencing project: providing services to taxonomists for standard genome sequencing and annotation.</title>
        <authorList>
            <consortium name="The Broad Institute Genomics Platform"/>
            <consortium name="The Broad Institute Genome Sequencing Center for Infectious Disease"/>
            <person name="Wu L."/>
            <person name="Ma J."/>
        </authorList>
    </citation>
    <scope>NUCLEOTIDE SEQUENCE [LARGE SCALE GENOMIC DNA]</scope>
    <source>
        <strain evidence="6">JCM 17939</strain>
    </source>
</reference>
<comment type="caution">
    <text evidence="5">The sequence shown here is derived from an EMBL/GenBank/DDBJ whole genome shotgun (WGS) entry which is preliminary data.</text>
</comment>
<dbReference type="Gene3D" id="3.40.50.150">
    <property type="entry name" value="Vaccinia Virus protein VP39"/>
    <property type="match status" value="1"/>
</dbReference>
<keyword evidence="1" id="KW-0489">Methyltransferase</keyword>
<evidence type="ECO:0000259" key="4">
    <source>
        <dbReference type="Pfam" id="PF08241"/>
    </source>
</evidence>
<keyword evidence="6" id="KW-1185">Reference proteome</keyword>
<dbReference type="InterPro" id="IPR029063">
    <property type="entry name" value="SAM-dependent_MTases_sf"/>
</dbReference>
<dbReference type="PANTHER" id="PTHR43464">
    <property type="entry name" value="METHYLTRANSFERASE"/>
    <property type="match status" value="1"/>
</dbReference>
<dbReference type="CDD" id="cd02440">
    <property type="entry name" value="AdoMet_MTases"/>
    <property type="match status" value="1"/>
</dbReference>
<keyword evidence="3" id="KW-0949">S-adenosyl-L-methionine</keyword>
<proteinExistence type="predicted"/>
<dbReference type="Pfam" id="PF08241">
    <property type="entry name" value="Methyltransf_11"/>
    <property type="match status" value="1"/>
</dbReference>
<evidence type="ECO:0000256" key="3">
    <source>
        <dbReference type="ARBA" id="ARBA00022691"/>
    </source>
</evidence>
<organism evidence="5 6">
    <name type="scientific">Actinoallomurus vinaceus</name>
    <dbReference type="NCBI Taxonomy" id="1080074"/>
    <lineage>
        <taxon>Bacteria</taxon>
        <taxon>Bacillati</taxon>
        <taxon>Actinomycetota</taxon>
        <taxon>Actinomycetes</taxon>
        <taxon>Streptosporangiales</taxon>
        <taxon>Thermomonosporaceae</taxon>
        <taxon>Actinoallomurus</taxon>
    </lineage>
</organism>
<feature type="domain" description="Methyltransferase type 11" evidence="4">
    <location>
        <begin position="43"/>
        <end position="141"/>
    </location>
</feature>
<gene>
    <name evidence="5" type="ORF">GCM10023196_098170</name>
</gene>